<gene>
    <name evidence="2" type="ORF">PHMEG_00019754</name>
</gene>
<organism evidence="2 3">
    <name type="scientific">Phytophthora megakarya</name>
    <dbReference type="NCBI Taxonomy" id="4795"/>
    <lineage>
        <taxon>Eukaryota</taxon>
        <taxon>Sar</taxon>
        <taxon>Stramenopiles</taxon>
        <taxon>Oomycota</taxon>
        <taxon>Peronosporomycetes</taxon>
        <taxon>Peronosporales</taxon>
        <taxon>Peronosporaceae</taxon>
        <taxon>Phytophthora</taxon>
    </lineage>
</organism>
<name>A0A225VTF7_9STRA</name>
<protein>
    <submittedName>
        <fullName evidence="2">Uncharacterized protein</fullName>
    </submittedName>
</protein>
<sequence>MKRMGRTPNQTLESRRLNNREDLTETTCGDMTHSTNFCRRRCKLCKQVREPRRCEVFQELTKLVRTKVDKTYIAPEL</sequence>
<evidence type="ECO:0000313" key="3">
    <source>
        <dbReference type="Proteomes" id="UP000198211"/>
    </source>
</evidence>
<dbReference type="AlphaFoldDB" id="A0A225VTF7"/>
<evidence type="ECO:0000313" key="2">
    <source>
        <dbReference type="EMBL" id="OWZ07810.1"/>
    </source>
</evidence>
<proteinExistence type="predicted"/>
<reference evidence="3" key="1">
    <citation type="submission" date="2017-03" db="EMBL/GenBank/DDBJ databases">
        <title>Phytopthora megakarya and P. palmivora, two closely related causual agents of cacao black pod achieved similar genome size and gene model numbers by different mechanisms.</title>
        <authorList>
            <person name="Ali S."/>
            <person name="Shao J."/>
            <person name="Larry D.J."/>
            <person name="Kronmiller B."/>
            <person name="Shen D."/>
            <person name="Strem M.D."/>
            <person name="Melnick R.L."/>
            <person name="Guiltinan M.J."/>
            <person name="Tyler B.M."/>
            <person name="Meinhardt L.W."/>
            <person name="Bailey B.A."/>
        </authorList>
    </citation>
    <scope>NUCLEOTIDE SEQUENCE [LARGE SCALE GENOMIC DNA]</scope>
    <source>
        <strain evidence="3">zdho120</strain>
    </source>
</reference>
<dbReference type="EMBL" id="NBNE01003394">
    <property type="protein sequence ID" value="OWZ07810.1"/>
    <property type="molecule type" value="Genomic_DNA"/>
</dbReference>
<feature type="compositionally biased region" description="Basic and acidic residues" evidence="1">
    <location>
        <begin position="13"/>
        <end position="23"/>
    </location>
</feature>
<evidence type="ECO:0000256" key="1">
    <source>
        <dbReference type="SAM" id="MobiDB-lite"/>
    </source>
</evidence>
<accession>A0A225VTF7</accession>
<dbReference type="OrthoDB" id="146714at2759"/>
<dbReference type="Proteomes" id="UP000198211">
    <property type="component" value="Unassembled WGS sequence"/>
</dbReference>
<keyword evidence="3" id="KW-1185">Reference proteome</keyword>
<comment type="caution">
    <text evidence="2">The sequence shown here is derived from an EMBL/GenBank/DDBJ whole genome shotgun (WGS) entry which is preliminary data.</text>
</comment>
<feature type="region of interest" description="Disordered" evidence="1">
    <location>
        <begin position="1"/>
        <end position="23"/>
    </location>
</feature>